<protein>
    <submittedName>
        <fullName evidence="1">Uncharacterized protein</fullName>
    </submittedName>
</protein>
<accession>A0A9K3P0S6</accession>
<evidence type="ECO:0000313" key="2">
    <source>
        <dbReference type="Proteomes" id="UP000215914"/>
    </source>
</evidence>
<name>A0A9K3P0S6_HELAN</name>
<dbReference type="Proteomes" id="UP000215914">
    <property type="component" value="Unassembled WGS sequence"/>
</dbReference>
<organism evidence="1 2">
    <name type="scientific">Helianthus annuus</name>
    <name type="common">Common sunflower</name>
    <dbReference type="NCBI Taxonomy" id="4232"/>
    <lineage>
        <taxon>Eukaryota</taxon>
        <taxon>Viridiplantae</taxon>
        <taxon>Streptophyta</taxon>
        <taxon>Embryophyta</taxon>
        <taxon>Tracheophyta</taxon>
        <taxon>Spermatophyta</taxon>
        <taxon>Magnoliopsida</taxon>
        <taxon>eudicotyledons</taxon>
        <taxon>Gunneridae</taxon>
        <taxon>Pentapetalae</taxon>
        <taxon>asterids</taxon>
        <taxon>campanulids</taxon>
        <taxon>Asterales</taxon>
        <taxon>Asteraceae</taxon>
        <taxon>Asteroideae</taxon>
        <taxon>Heliantheae alliance</taxon>
        <taxon>Heliantheae</taxon>
        <taxon>Helianthus</taxon>
    </lineage>
</organism>
<evidence type="ECO:0000313" key="1">
    <source>
        <dbReference type="EMBL" id="KAF5819741.1"/>
    </source>
</evidence>
<dbReference type="EMBL" id="MNCJ02000317">
    <property type="protein sequence ID" value="KAF5819741.1"/>
    <property type="molecule type" value="Genomic_DNA"/>
</dbReference>
<gene>
    <name evidence="1" type="ORF">HanXRQr2_Chr02g0080971</name>
</gene>
<comment type="caution">
    <text evidence="1">The sequence shown here is derived from an EMBL/GenBank/DDBJ whole genome shotgun (WGS) entry which is preliminary data.</text>
</comment>
<dbReference type="AlphaFoldDB" id="A0A9K3P0S6"/>
<reference evidence="1" key="2">
    <citation type="submission" date="2020-06" db="EMBL/GenBank/DDBJ databases">
        <title>Helianthus annuus Genome sequencing and assembly Release 2.</title>
        <authorList>
            <person name="Gouzy J."/>
            <person name="Langlade N."/>
            <person name="Munos S."/>
        </authorList>
    </citation>
    <scope>NUCLEOTIDE SEQUENCE</scope>
    <source>
        <tissue evidence="1">Leaves</tissue>
    </source>
</reference>
<reference evidence="1" key="1">
    <citation type="journal article" date="2017" name="Nature">
        <title>The sunflower genome provides insights into oil metabolism, flowering and Asterid evolution.</title>
        <authorList>
            <person name="Badouin H."/>
            <person name="Gouzy J."/>
            <person name="Grassa C.J."/>
            <person name="Murat F."/>
            <person name="Staton S.E."/>
            <person name="Cottret L."/>
            <person name="Lelandais-Briere C."/>
            <person name="Owens G.L."/>
            <person name="Carrere S."/>
            <person name="Mayjonade B."/>
            <person name="Legrand L."/>
            <person name="Gill N."/>
            <person name="Kane N.C."/>
            <person name="Bowers J.E."/>
            <person name="Hubner S."/>
            <person name="Bellec A."/>
            <person name="Berard A."/>
            <person name="Berges H."/>
            <person name="Blanchet N."/>
            <person name="Boniface M.C."/>
            <person name="Brunel D."/>
            <person name="Catrice O."/>
            <person name="Chaidir N."/>
            <person name="Claudel C."/>
            <person name="Donnadieu C."/>
            <person name="Faraut T."/>
            <person name="Fievet G."/>
            <person name="Helmstetter N."/>
            <person name="King M."/>
            <person name="Knapp S.J."/>
            <person name="Lai Z."/>
            <person name="Le Paslier M.C."/>
            <person name="Lippi Y."/>
            <person name="Lorenzon L."/>
            <person name="Mandel J.R."/>
            <person name="Marage G."/>
            <person name="Marchand G."/>
            <person name="Marquand E."/>
            <person name="Bret-Mestries E."/>
            <person name="Morien E."/>
            <person name="Nambeesan S."/>
            <person name="Nguyen T."/>
            <person name="Pegot-Espagnet P."/>
            <person name="Pouilly N."/>
            <person name="Raftis F."/>
            <person name="Sallet E."/>
            <person name="Schiex T."/>
            <person name="Thomas J."/>
            <person name="Vandecasteele C."/>
            <person name="Vares D."/>
            <person name="Vear F."/>
            <person name="Vautrin S."/>
            <person name="Crespi M."/>
            <person name="Mangin B."/>
            <person name="Burke J.M."/>
            <person name="Salse J."/>
            <person name="Munos S."/>
            <person name="Vincourt P."/>
            <person name="Rieseberg L.H."/>
            <person name="Langlade N.B."/>
        </authorList>
    </citation>
    <scope>NUCLEOTIDE SEQUENCE</scope>
    <source>
        <tissue evidence="1">Leaves</tissue>
    </source>
</reference>
<sequence>MPTSGTGKLHFCSIKTVAGKMFPPGNQIGIHNLFINFHFLNGGFFRHISEEQHQFGIYNNNNIVPFNRFCSGAGAVHRRRKIIENLEL</sequence>
<keyword evidence="2" id="KW-1185">Reference proteome</keyword>
<dbReference type="Gramene" id="mRNA:HanXRQr2_Chr02g0080971">
    <property type="protein sequence ID" value="CDS:HanXRQr2_Chr02g0080971.1"/>
    <property type="gene ID" value="HanXRQr2_Chr02g0080971"/>
</dbReference>
<proteinExistence type="predicted"/>